<keyword evidence="1" id="KW-0812">Transmembrane</keyword>
<comment type="caution">
    <text evidence="2">The sequence shown here is derived from an EMBL/GenBank/DDBJ whole genome shotgun (WGS) entry which is preliminary data.</text>
</comment>
<keyword evidence="1" id="KW-1133">Transmembrane helix</keyword>
<dbReference type="Proteomes" id="UP000070284">
    <property type="component" value="Unassembled WGS sequence"/>
</dbReference>
<protein>
    <submittedName>
        <fullName evidence="2">Uncharacterized protein</fullName>
    </submittedName>
</protein>
<feature type="transmembrane region" description="Helical" evidence="1">
    <location>
        <begin position="20"/>
        <end position="44"/>
    </location>
</feature>
<organism evidence="2 3">
    <name type="scientific">candidate division MSBL1 archaeon SCGC-AAA259E19</name>
    <dbReference type="NCBI Taxonomy" id="1698264"/>
    <lineage>
        <taxon>Archaea</taxon>
        <taxon>Methanobacteriati</taxon>
        <taxon>Methanobacteriota</taxon>
        <taxon>candidate division MSBL1</taxon>
    </lineage>
</organism>
<sequence length="126" mass="14242">MPGREKMQQHNWTSREQRQFRLYTGTVVIAAVVMFIAPSVIQWVTGFQEYGNRYCSQDPAVEGTNRDDVCLPKDMSGIFDKLINGLRALGGVVLVAGMIWSGIKLQAVPKRSLRANTRRDRQNSSR</sequence>
<evidence type="ECO:0000256" key="1">
    <source>
        <dbReference type="SAM" id="Phobius"/>
    </source>
</evidence>
<gene>
    <name evidence="2" type="ORF">AKJ65_01335</name>
</gene>
<name>A0A133UNC3_9EURY</name>
<proteinExistence type="predicted"/>
<keyword evidence="1" id="KW-0472">Membrane</keyword>
<feature type="transmembrane region" description="Helical" evidence="1">
    <location>
        <begin position="82"/>
        <end position="103"/>
    </location>
</feature>
<dbReference type="AlphaFoldDB" id="A0A133UNC3"/>
<accession>A0A133UNC3</accession>
<dbReference type="EMBL" id="LHXO01000010">
    <property type="protein sequence ID" value="KXA95656.1"/>
    <property type="molecule type" value="Genomic_DNA"/>
</dbReference>
<evidence type="ECO:0000313" key="3">
    <source>
        <dbReference type="Proteomes" id="UP000070284"/>
    </source>
</evidence>
<reference evidence="2 3" key="1">
    <citation type="journal article" date="2016" name="Sci. Rep.">
        <title>Metabolic traits of an uncultured archaeal lineage -MSBL1- from brine pools of the Red Sea.</title>
        <authorList>
            <person name="Mwirichia R."/>
            <person name="Alam I."/>
            <person name="Rashid M."/>
            <person name="Vinu M."/>
            <person name="Ba-Alawi W."/>
            <person name="Anthony Kamau A."/>
            <person name="Kamanda Ngugi D."/>
            <person name="Goker M."/>
            <person name="Klenk H.P."/>
            <person name="Bajic V."/>
            <person name="Stingl U."/>
        </authorList>
    </citation>
    <scope>NUCLEOTIDE SEQUENCE [LARGE SCALE GENOMIC DNA]</scope>
    <source>
        <strain evidence="2">SCGC-AAA259E19</strain>
    </source>
</reference>
<keyword evidence="3" id="KW-1185">Reference proteome</keyword>
<evidence type="ECO:0000313" key="2">
    <source>
        <dbReference type="EMBL" id="KXA95656.1"/>
    </source>
</evidence>